<evidence type="ECO:0000256" key="5">
    <source>
        <dbReference type="ARBA" id="ARBA00023136"/>
    </source>
</evidence>
<evidence type="ECO:0000256" key="1">
    <source>
        <dbReference type="ARBA" id="ARBA00004651"/>
    </source>
</evidence>
<sequence>MDYLYYAFVVLGFFAVVLFLEGAYLTWNTYRGPEARRIEERLRALSAGSDSGTQELSIVKNRLLSETPALDRLLMQIPRIHHLDRLLLQSGMRINVAGFFGLSLLAAGLGLTVSAILSFSAFFIVAIMILAGFLPLFMVLNSRQKRLDALEQQLPDTLDLMARALRAGHALPGALKTVGEEMPEPIAGEFRITFDELNYGIPLSEALNNMASRVPVTDLRYFVISVLIQRETGGNLAELLDNISALIRARFKLLGAIRVLSAEGRLSAWILTILPFALAGVIRIIHPQFIGVLWSDPFGRKMVFGALILMLLGIFWMWRIIKIRV</sequence>
<feature type="transmembrane region" description="Helical" evidence="6">
    <location>
        <begin position="266"/>
        <end position="286"/>
    </location>
</feature>
<dbReference type="Pfam" id="PF00482">
    <property type="entry name" value="T2SSF"/>
    <property type="match status" value="1"/>
</dbReference>
<evidence type="ECO:0000259" key="7">
    <source>
        <dbReference type="Pfam" id="PF00482"/>
    </source>
</evidence>
<feature type="transmembrane region" description="Helical" evidence="6">
    <location>
        <begin position="94"/>
        <end position="113"/>
    </location>
</feature>
<evidence type="ECO:0000256" key="3">
    <source>
        <dbReference type="ARBA" id="ARBA00022692"/>
    </source>
</evidence>
<feature type="domain" description="Type II secretion system protein GspF" evidence="7">
    <location>
        <begin position="158"/>
        <end position="282"/>
    </location>
</feature>
<keyword evidence="2" id="KW-1003">Cell membrane</keyword>
<evidence type="ECO:0000313" key="9">
    <source>
        <dbReference type="Proteomes" id="UP000242869"/>
    </source>
</evidence>
<dbReference type="RefSeq" id="WP_091191673.1">
    <property type="nucleotide sequence ID" value="NZ_FOVE01000004.1"/>
</dbReference>
<dbReference type="InterPro" id="IPR018076">
    <property type="entry name" value="T2SS_GspF_dom"/>
</dbReference>
<dbReference type="Gene3D" id="1.20.81.30">
    <property type="entry name" value="Type II secretion system (T2SS), domain F"/>
    <property type="match status" value="1"/>
</dbReference>
<feature type="transmembrane region" description="Helical" evidence="6">
    <location>
        <begin position="119"/>
        <end position="140"/>
    </location>
</feature>
<dbReference type="AlphaFoldDB" id="A0A1I4WZI0"/>
<comment type="subcellular location">
    <subcellularLocation>
        <location evidence="1">Cell membrane</location>
        <topology evidence="1">Multi-pass membrane protein</topology>
    </subcellularLocation>
</comment>
<dbReference type="OrthoDB" id="597333at2"/>
<dbReference type="InterPro" id="IPR042094">
    <property type="entry name" value="T2SS_GspF_sf"/>
</dbReference>
<dbReference type="GO" id="GO:0005886">
    <property type="term" value="C:plasma membrane"/>
    <property type="evidence" value="ECO:0007669"/>
    <property type="project" value="UniProtKB-SubCell"/>
</dbReference>
<gene>
    <name evidence="8" type="ORF">SAMN05660284_00806</name>
</gene>
<name>A0A1I4WZI0_9NEIS</name>
<dbReference type="Proteomes" id="UP000242869">
    <property type="component" value="Unassembled WGS sequence"/>
</dbReference>
<protein>
    <submittedName>
        <fullName evidence="8">Tight adherence protein B</fullName>
    </submittedName>
</protein>
<dbReference type="PANTHER" id="PTHR35007:SF1">
    <property type="entry name" value="PILUS ASSEMBLY PROTEIN"/>
    <property type="match status" value="1"/>
</dbReference>
<evidence type="ECO:0000256" key="4">
    <source>
        <dbReference type="ARBA" id="ARBA00022989"/>
    </source>
</evidence>
<accession>A0A1I4WZI0</accession>
<dbReference type="STRING" id="83765.SAMN05660284_00806"/>
<keyword evidence="9" id="KW-1185">Reference proteome</keyword>
<feature type="transmembrane region" description="Helical" evidence="6">
    <location>
        <begin position="298"/>
        <end position="318"/>
    </location>
</feature>
<feature type="transmembrane region" description="Helical" evidence="6">
    <location>
        <begin position="6"/>
        <end position="27"/>
    </location>
</feature>
<organism evidence="8 9">
    <name type="scientific">Formivibrio citricus</name>
    <dbReference type="NCBI Taxonomy" id="83765"/>
    <lineage>
        <taxon>Bacteria</taxon>
        <taxon>Pseudomonadati</taxon>
        <taxon>Pseudomonadota</taxon>
        <taxon>Betaproteobacteria</taxon>
        <taxon>Neisseriales</taxon>
        <taxon>Chitinibacteraceae</taxon>
        <taxon>Formivibrio</taxon>
    </lineage>
</organism>
<keyword evidence="4 6" id="KW-1133">Transmembrane helix</keyword>
<evidence type="ECO:0000313" key="8">
    <source>
        <dbReference type="EMBL" id="SFN18782.1"/>
    </source>
</evidence>
<dbReference type="EMBL" id="FOVE01000004">
    <property type="protein sequence ID" value="SFN18782.1"/>
    <property type="molecule type" value="Genomic_DNA"/>
</dbReference>
<keyword evidence="3 6" id="KW-0812">Transmembrane</keyword>
<evidence type="ECO:0000256" key="2">
    <source>
        <dbReference type="ARBA" id="ARBA00022475"/>
    </source>
</evidence>
<proteinExistence type="predicted"/>
<reference evidence="9" key="1">
    <citation type="submission" date="2016-10" db="EMBL/GenBank/DDBJ databases">
        <authorList>
            <person name="Varghese N."/>
            <person name="Submissions S."/>
        </authorList>
    </citation>
    <scope>NUCLEOTIDE SEQUENCE [LARGE SCALE GENOMIC DNA]</scope>
    <source>
        <strain evidence="9">DSM 6150</strain>
    </source>
</reference>
<evidence type="ECO:0000256" key="6">
    <source>
        <dbReference type="SAM" id="Phobius"/>
    </source>
</evidence>
<dbReference type="PANTHER" id="PTHR35007">
    <property type="entry name" value="INTEGRAL MEMBRANE PROTEIN-RELATED"/>
    <property type="match status" value="1"/>
</dbReference>
<keyword evidence="5 6" id="KW-0472">Membrane</keyword>